<dbReference type="STRING" id="121821.GCA_001870675_02088"/>
<evidence type="ECO:0000256" key="7">
    <source>
        <dbReference type="ARBA" id="ARBA00022729"/>
    </source>
</evidence>
<feature type="domain" description="Calcineurin-like phosphoesterase" evidence="12">
    <location>
        <begin position="24"/>
        <end position="266"/>
    </location>
</feature>
<dbReference type="CDD" id="cd07410">
    <property type="entry name" value="MPP_CpdB_N"/>
    <property type="match status" value="1"/>
</dbReference>
<evidence type="ECO:0000256" key="8">
    <source>
        <dbReference type="ARBA" id="ARBA00022741"/>
    </source>
</evidence>
<dbReference type="Pfam" id="PF02872">
    <property type="entry name" value="5_nucleotid_C"/>
    <property type="match status" value="1"/>
</dbReference>
<comment type="similarity">
    <text evidence="5 11">Belongs to the 5'-nucleotidase family.</text>
</comment>
<dbReference type="GO" id="GO:0008663">
    <property type="term" value="F:2',3'-cyclic-nucleotide 2'-phosphodiesterase activity"/>
    <property type="evidence" value="ECO:0007669"/>
    <property type="project" value="UniProtKB-EC"/>
</dbReference>
<dbReference type="NCBIfam" id="NF006938">
    <property type="entry name" value="PRK09420.1"/>
    <property type="match status" value="1"/>
</dbReference>
<evidence type="ECO:0000259" key="12">
    <source>
        <dbReference type="Pfam" id="PF00149"/>
    </source>
</evidence>
<dbReference type="OrthoDB" id="9803927at2"/>
<evidence type="ECO:0000256" key="4">
    <source>
        <dbReference type="ARBA" id="ARBA00004196"/>
    </source>
</evidence>
<evidence type="ECO:0000256" key="2">
    <source>
        <dbReference type="ARBA" id="ARBA00001730"/>
    </source>
</evidence>
<dbReference type="PANTHER" id="PTHR11575">
    <property type="entry name" value="5'-NUCLEOTIDASE-RELATED"/>
    <property type="match status" value="1"/>
</dbReference>
<keyword evidence="7" id="KW-0732">Signal</keyword>
<dbReference type="Proteomes" id="UP000249364">
    <property type="component" value="Unassembled WGS sequence"/>
</dbReference>
<dbReference type="SUPFAM" id="SSF56300">
    <property type="entry name" value="Metallo-dependent phosphatases"/>
    <property type="match status" value="1"/>
</dbReference>
<dbReference type="AlphaFoldDB" id="A0A2W7R188"/>
<dbReference type="GO" id="GO:0030288">
    <property type="term" value="C:outer membrane-bounded periplasmic space"/>
    <property type="evidence" value="ECO:0007669"/>
    <property type="project" value="TreeGrafter"/>
</dbReference>
<evidence type="ECO:0000256" key="11">
    <source>
        <dbReference type="RuleBase" id="RU362119"/>
    </source>
</evidence>
<dbReference type="Gene3D" id="3.60.21.10">
    <property type="match status" value="1"/>
</dbReference>
<comment type="cofactor">
    <cofactor evidence="3">
        <name>a divalent metal cation</name>
        <dbReference type="ChEBI" id="CHEBI:60240"/>
    </cofactor>
</comment>
<dbReference type="InterPro" id="IPR006179">
    <property type="entry name" value="5_nucleotidase/apyrase"/>
</dbReference>
<dbReference type="PANTHER" id="PTHR11575:SF6">
    <property type="entry name" value="2',3'-CYCLIC-NUCLEOTIDE 2'-PHOSPHODIESTERASE_3'-NUCLEOTIDASE"/>
    <property type="match status" value="1"/>
</dbReference>
<dbReference type="GO" id="GO:0046872">
    <property type="term" value="F:metal ion binding"/>
    <property type="evidence" value="ECO:0007669"/>
    <property type="project" value="UniProtKB-KW"/>
</dbReference>
<comment type="catalytic activity">
    <reaction evidence="2">
        <text>a nucleoside 2',3'-cyclic phosphate + H2O = a nucleoside 3'-phosphate + H(+)</text>
        <dbReference type="Rhea" id="RHEA:19621"/>
        <dbReference type="ChEBI" id="CHEBI:15377"/>
        <dbReference type="ChEBI" id="CHEBI:15378"/>
        <dbReference type="ChEBI" id="CHEBI:66949"/>
        <dbReference type="ChEBI" id="CHEBI:66954"/>
        <dbReference type="EC" id="3.1.4.16"/>
    </reaction>
</comment>
<evidence type="ECO:0000256" key="9">
    <source>
        <dbReference type="ARBA" id="ARBA00022801"/>
    </source>
</evidence>
<comment type="caution">
    <text evidence="14">The sequence shown here is derived from an EMBL/GenBank/DDBJ whole genome shotgun (WGS) entry which is preliminary data.</text>
</comment>
<evidence type="ECO:0000256" key="10">
    <source>
        <dbReference type="ARBA" id="ARBA00023268"/>
    </source>
</evidence>
<organism evidence="14 15">
    <name type="scientific">Roseinatronobacter thiooxidans</name>
    <dbReference type="NCBI Taxonomy" id="121821"/>
    <lineage>
        <taxon>Bacteria</taxon>
        <taxon>Pseudomonadati</taxon>
        <taxon>Pseudomonadota</taxon>
        <taxon>Alphaproteobacteria</taxon>
        <taxon>Rhodobacterales</taxon>
        <taxon>Paracoccaceae</taxon>
        <taxon>Roseinatronobacter</taxon>
    </lineage>
</organism>
<comment type="catalytic activity">
    <reaction evidence="1">
        <text>a ribonucleoside 3'-phosphate + H2O = a ribonucleoside + phosphate</text>
        <dbReference type="Rhea" id="RHEA:10144"/>
        <dbReference type="ChEBI" id="CHEBI:13197"/>
        <dbReference type="ChEBI" id="CHEBI:15377"/>
        <dbReference type="ChEBI" id="CHEBI:18254"/>
        <dbReference type="ChEBI" id="CHEBI:43474"/>
        <dbReference type="EC" id="3.1.3.6"/>
    </reaction>
</comment>
<dbReference type="InterPro" id="IPR004843">
    <property type="entry name" value="Calcineurin-like_PHP"/>
</dbReference>
<protein>
    <submittedName>
        <fullName evidence="14">2',3'-cyclic-nucleotide 2'-phosphodiesterase/3'-nucleotidase</fullName>
    </submittedName>
</protein>
<dbReference type="Gene3D" id="3.90.780.10">
    <property type="entry name" value="5'-Nucleotidase, C-terminal domain"/>
    <property type="match status" value="1"/>
</dbReference>
<dbReference type="SUPFAM" id="SSF55816">
    <property type="entry name" value="5'-nucleotidase (syn. UDP-sugar hydrolase), C-terminal domain"/>
    <property type="match status" value="1"/>
</dbReference>
<keyword evidence="9 11" id="KW-0378">Hydrolase</keyword>
<name>A0A2W7R188_9RHOB</name>
<evidence type="ECO:0000256" key="3">
    <source>
        <dbReference type="ARBA" id="ARBA00001968"/>
    </source>
</evidence>
<dbReference type="GO" id="GO:0008254">
    <property type="term" value="F:3'-nucleotidase activity"/>
    <property type="evidence" value="ECO:0007669"/>
    <property type="project" value="UniProtKB-EC"/>
</dbReference>
<evidence type="ECO:0000256" key="5">
    <source>
        <dbReference type="ARBA" id="ARBA00006654"/>
    </source>
</evidence>
<comment type="subcellular location">
    <subcellularLocation>
        <location evidence="4">Cell envelope</location>
    </subcellularLocation>
</comment>
<evidence type="ECO:0000313" key="15">
    <source>
        <dbReference type="Proteomes" id="UP000249364"/>
    </source>
</evidence>
<dbReference type="PROSITE" id="PS00786">
    <property type="entry name" value="5_NUCLEOTIDASE_2"/>
    <property type="match status" value="1"/>
</dbReference>
<gene>
    <name evidence="14" type="ORF">LY56_00014</name>
</gene>
<reference evidence="14 15" key="1">
    <citation type="submission" date="2018-06" db="EMBL/GenBank/DDBJ databases">
        <title>Genomic Encyclopedia of Archaeal and Bacterial Type Strains, Phase II (KMG-II): from individual species to whole genera.</title>
        <authorList>
            <person name="Goeker M."/>
        </authorList>
    </citation>
    <scope>NUCLEOTIDE SEQUENCE [LARGE SCALE GENOMIC DNA]</scope>
    <source>
        <strain evidence="14 15">DSM 13087</strain>
    </source>
</reference>
<proteinExistence type="inferred from homology"/>
<dbReference type="InterPro" id="IPR029052">
    <property type="entry name" value="Metallo-depent_PP-like"/>
</dbReference>
<dbReference type="InterPro" id="IPR041827">
    <property type="entry name" value="CpdB_N"/>
</dbReference>
<accession>A0A2W7R188</accession>
<evidence type="ECO:0000256" key="1">
    <source>
        <dbReference type="ARBA" id="ARBA00000527"/>
    </source>
</evidence>
<dbReference type="PRINTS" id="PR01607">
    <property type="entry name" value="APYRASEFAMLY"/>
</dbReference>
<keyword evidence="15" id="KW-1185">Reference proteome</keyword>
<keyword evidence="6" id="KW-0479">Metal-binding</keyword>
<dbReference type="GO" id="GO:0000166">
    <property type="term" value="F:nucleotide binding"/>
    <property type="evidence" value="ECO:0007669"/>
    <property type="project" value="UniProtKB-KW"/>
</dbReference>
<sequence length="663" mass="72511">MQSDMTQHLSFFERSQEISAAVDLRIMETTDLHVHLHPYDYYADCPNPDLGLARLSELIDHARQQVPNCLLFDNGDFLQGTPVGDFFAYDKGLRAGDAHPVIAAMNALRYDAITLGNHEFNYGLEFLMGSMAQANFPTVSANILRKAGRSPRNDQHLFRPYRLLTRDVLDRSGQSRAICVGVIGVAPSQITLWERQHLDGRIQTRDMVQAVKAWLPEMREAGADLIVVLAHSGIGDSRHREFMENAVIPIARLDGVDLILSGHSHQVFPSPVFAKIPGVDIERGTIWGTPTVMSGFFGSHLGLVDMTLLQDGGKWHVVDTRVTTRALRDASLYFAQPLMRESEAPILSPAVRKIVSSAHDAVLGKIRQPIGLSDTAINSFFAYLGRNAATELVAAAQKEFVAEHLEDTEYSTLPLLSSVSPSKVGGLGGARNFTNIEAGLLTLRSLADLYVFPNRVAACRLTGADVVLWLERAASAFQQLTPDAPEQSLMNPAFPGYNFEIIYGLDYTVDLMAPARFAANGDEIDPSFSRIRNVTWNGKPLDMTADFILCTNSFRAQGAGGFAGSGQDSIVLDHPAIIRDVLSNYVSAHSPLSISAQGPFRFATEAGTSAVLRTSIAAHAHLDLIADFNPEVMGVDRDGFMRVKLCFDAAYGVQNRPVSSLDD</sequence>
<keyword evidence="10" id="KW-0511">Multifunctional enzyme</keyword>
<dbReference type="GO" id="GO:0009166">
    <property type="term" value="P:nucleotide catabolic process"/>
    <property type="evidence" value="ECO:0007669"/>
    <property type="project" value="InterPro"/>
</dbReference>
<keyword evidence="8 11" id="KW-0547">Nucleotide-binding</keyword>
<feature type="domain" description="5'-Nucleotidase C-terminal" evidence="13">
    <location>
        <begin position="429"/>
        <end position="562"/>
    </location>
</feature>
<dbReference type="InterPro" id="IPR036907">
    <property type="entry name" value="5'-Nucleotdase_C_sf"/>
</dbReference>
<dbReference type="InterPro" id="IPR006146">
    <property type="entry name" value="5'-Nucleotdase_CS"/>
</dbReference>
<dbReference type="InterPro" id="IPR008334">
    <property type="entry name" value="5'-Nucleotdase_C"/>
</dbReference>
<evidence type="ECO:0000259" key="13">
    <source>
        <dbReference type="Pfam" id="PF02872"/>
    </source>
</evidence>
<dbReference type="EMBL" id="QKZQ01000001">
    <property type="protein sequence ID" value="PZX47869.1"/>
    <property type="molecule type" value="Genomic_DNA"/>
</dbReference>
<evidence type="ECO:0000256" key="6">
    <source>
        <dbReference type="ARBA" id="ARBA00022723"/>
    </source>
</evidence>
<evidence type="ECO:0000313" key="14">
    <source>
        <dbReference type="EMBL" id="PZX47869.1"/>
    </source>
</evidence>
<dbReference type="Pfam" id="PF00149">
    <property type="entry name" value="Metallophos"/>
    <property type="match status" value="1"/>
</dbReference>